<dbReference type="Proteomes" id="UP001420932">
    <property type="component" value="Unassembled WGS sequence"/>
</dbReference>
<evidence type="ECO:0000313" key="3">
    <source>
        <dbReference type="Proteomes" id="UP001420932"/>
    </source>
</evidence>
<dbReference type="EMBL" id="JBBNAF010000004">
    <property type="protein sequence ID" value="KAK9150378.1"/>
    <property type="molecule type" value="Genomic_DNA"/>
</dbReference>
<reference evidence="2 3" key="1">
    <citation type="submission" date="2024-01" db="EMBL/GenBank/DDBJ databases">
        <title>Genome assemblies of Stephania.</title>
        <authorList>
            <person name="Yang L."/>
        </authorList>
    </citation>
    <scope>NUCLEOTIDE SEQUENCE [LARGE SCALE GENOMIC DNA]</scope>
    <source>
        <strain evidence="2">YNDBR</strain>
        <tissue evidence="2">Leaf</tissue>
    </source>
</reference>
<proteinExistence type="predicted"/>
<evidence type="ECO:0000313" key="2">
    <source>
        <dbReference type="EMBL" id="KAK9150418.1"/>
    </source>
</evidence>
<dbReference type="AlphaFoldDB" id="A0AAP0KD52"/>
<protein>
    <submittedName>
        <fullName evidence="2">Uncharacterized protein</fullName>
    </submittedName>
</protein>
<sequence>MNAASILIPRIDKHRFTHLCFIVFIYEMKSYHEKKAFNFCGFLCFRLLEAKAFITSPSKEMRPVNAVFRYRNSKNLSNAPSGLLLYLNHHGALIVRDLP</sequence>
<dbReference type="EMBL" id="JBBNAF010000004">
    <property type="protein sequence ID" value="KAK9150418.1"/>
    <property type="molecule type" value="Genomic_DNA"/>
</dbReference>
<accession>A0AAP0KD52</accession>
<comment type="caution">
    <text evidence="2">The sequence shown here is derived from an EMBL/GenBank/DDBJ whole genome shotgun (WGS) entry which is preliminary data.</text>
</comment>
<evidence type="ECO:0000313" key="1">
    <source>
        <dbReference type="EMBL" id="KAK9150378.1"/>
    </source>
</evidence>
<organism evidence="2 3">
    <name type="scientific">Stephania yunnanensis</name>
    <dbReference type="NCBI Taxonomy" id="152371"/>
    <lineage>
        <taxon>Eukaryota</taxon>
        <taxon>Viridiplantae</taxon>
        <taxon>Streptophyta</taxon>
        <taxon>Embryophyta</taxon>
        <taxon>Tracheophyta</taxon>
        <taxon>Spermatophyta</taxon>
        <taxon>Magnoliopsida</taxon>
        <taxon>Ranunculales</taxon>
        <taxon>Menispermaceae</taxon>
        <taxon>Menispermoideae</taxon>
        <taxon>Cissampelideae</taxon>
        <taxon>Stephania</taxon>
    </lineage>
</organism>
<keyword evidence="3" id="KW-1185">Reference proteome</keyword>
<gene>
    <name evidence="1" type="ORF">Syun_008687</name>
    <name evidence="2" type="ORF">Syun_008727</name>
</gene>
<name>A0AAP0KD52_9MAGN</name>